<protein>
    <submittedName>
        <fullName evidence="2">Uncharacterized protein</fullName>
    </submittedName>
</protein>
<evidence type="ECO:0000256" key="1">
    <source>
        <dbReference type="SAM" id="MobiDB-lite"/>
    </source>
</evidence>
<feature type="non-terminal residue" evidence="2">
    <location>
        <position position="85"/>
    </location>
</feature>
<comment type="caution">
    <text evidence="2">The sequence shown here is derived from an EMBL/GenBank/DDBJ whole genome shotgun (WGS) entry which is preliminary data.</text>
</comment>
<dbReference type="AlphaFoldDB" id="A0A699XDV0"/>
<name>A0A699XDV0_TANCI</name>
<dbReference type="EMBL" id="BKCJ011826259">
    <property type="protein sequence ID" value="GFD56178.1"/>
    <property type="molecule type" value="Genomic_DNA"/>
</dbReference>
<organism evidence="2">
    <name type="scientific">Tanacetum cinerariifolium</name>
    <name type="common">Dalmatian daisy</name>
    <name type="synonym">Chrysanthemum cinerariifolium</name>
    <dbReference type="NCBI Taxonomy" id="118510"/>
    <lineage>
        <taxon>Eukaryota</taxon>
        <taxon>Viridiplantae</taxon>
        <taxon>Streptophyta</taxon>
        <taxon>Embryophyta</taxon>
        <taxon>Tracheophyta</taxon>
        <taxon>Spermatophyta</taxon>
        <taxon>Magnoliopsida</taxon>
        <taxon>eudicotyledons</taxon>
        <taxon>Gunneridae</taxon>
        <taxon>Pentapetalae</taxon>
        <taxon>asterids</taxon>
        <taxon>campanulids</taxon>
        <taxon>Asterales</taxon>
        <taxon>Asteraceae</taxon>
        <taxon>Asteroideae</taxon>
        <taxon>Anthemideae</taxon>
        <taxon>Anthemidinae</taxon>
        <taxon>Tanacetum</taxon>
    </lineage>
</organism>
<feature type="non-terminal residue" evidence="2">
    <location>
        <position position="1"/>
    </location>
</feature>
<accession>A0A699XDV0</accession>
<feature type="region of interest" description="Disordered" evidence="1">
    <location>
        <begin position="56"/>
        <end position="85"/>
    </location>
</feature>
<proteinExistence type="predicted"/>
<gene>
    <name evidence="2" type="ORF">Tci_928147</name>
</gene>
<feature type="compositionally biased region" description="Basic and acidic residues" evidence="1">
    <location>
        <begin position="60"/>
        <end position="72"/>
    </location>
</feature>
<sequence length="85" mass="9183">SPDSYKLNATVDAKIAKHRSPLPITSVTAPFYSSVTEPLANLTKYIPLPSIPIPGFMSSEKGKDGTKSDKPTRKPNMVRLPSGIE</sequence>
<evidence type="ECO:0000313" key="2">
    <source>
        <dbReference type="EMBL" id="GFD56178.1"/>
    </source>
</evidence>
<reference evidence="2" key="1">
    <citation type="journal article" date="2019" name="Sci. Rep.">
        <title>Draft genome of Tanacetum cinerariifolium, the natural source of mosquito coil.</title>
        <authorList>
            <person name="Yamashiro T."/>
            <person name="Shiraishi A."/>
            <person name="Satake H."/>
            <person name="Nakayama K."/>
        </authorList>
    </citation>
    <scope>NUCLEOTIDE SEQUENCE</scope>
</reference>